<dbReference type="PANTHER" id="PTHR30250">
    <property type="entry name" value="PST FAMILY PREDICTED COLANIC ACID TRANSPORTER"/>
    <property type="match status" value="1"/>
</dbReference>
<feature type="transmembrane region" description="Helical" evidence="6">
    <location>
        <begin position="121"/>
        <end position="139"/>
    </location>
</feature>
<dbReference type="InterPro" id="IPR002797">
    <property type="entry name" value="Polysacc_synth"/>
</dbReference>
<gene>
    <name evidence="7" type="ORF">FE394_06535</name>
</gene>
<evidence type="ECO:0000256" key="5">
    <source>
        <dbReference type="ARBA" id="ARBA00023136"/>
    </source>
</evidence>
<feature type="transmembrane region" description="Helical" evidence="6">
    <location>
        <begin position="401"/>
        <end position="421"/>
    </location>
</feature>
<dbReference type="EMBL" id="VCDP01000022">
    <property type="protein sequence ID" value="MDX7998858.1"/>
    <property type="molecule type" value="Genomic_DNA"/>
</dbReference>
<evidence type="ECO:0000313" key="8">
    <source>
        <dbReference type="Proteomes" id="UP001271640"/>
    </source>
</evidence>
<feature type="transmembrane region" description="Helical" evidence="6">
    <location>
        <begin position="226"/>
        <end position="243"/>
    </location>
</feature>
<feature type="transmembrane region" description="Helical" evidence="6">
    <location>
        <begin position="151"/>
        <end position="175"/>
    </location>
</feature>
<feature type="transmembrane region" description="Helical" evidence="6">
    <location>
        <begin position="464"/>
        <end position="484"/>
    </location>
</feature>
<sequence length="496" mass="55853">MLRKNIVSNYISQIYVSIVGILILPFYIKYMGAEAYGLVGFFAILQAWFGLLDLGLTPTISRETARYHGGSISALVYSQLFRSLSLIFFLIAFIGGAGLWIFSGKIATIWLKTNYLSIDQVIFSIKIMAISISLRWIGGLYKGIISGSEKFVWLSGFNVIIATLRFVAVFISMWLYGFTPYVFFIHQLFIAIFEIIILFFYAIKIIPSKTQLNSPIGWSFKPVKPILKFALTIAFTSSIWIFVTQTDKLILSGILSLSEYGYFTLAVLVASGILIISGPISATIMPRMARLHAEGKHDEIIQLYRNSTQLVCIIAGSAAATISLCAEPLLFAWTGDPILASHAAPILCLYAIGNGILTLCSFPYYLQYAKGNLRYHFIGNILMAITLIPTIIYFSNHYGSLGAGYVWVTINSLFLLCWVTFIHHKLEPGLHYKWFIKDILRIYIPIILTCIILSFFPIDLKNRYLAFLYTSGIAIITLLIALISSREMKRNENKYR</sequence>
<keyword evidence="3 6" id="KW-0812">Transmembrane</keyword>
<proteinExistence type="predicted"/>
<feature type="transmembrane region" description="Helical" evidence="6">
    <location>
        <begin position="343"/>
        <end position="365"/>
    </location>
</feature>
<comment type="subcellular location">
    <subcellularLocation>
        <location evidence="1">Cell membrane</location>
        <topology evidence="1">Multi-pass membrane protein</topology>
    </subcellularLocation>
</comment>
<dbReference type="PANTHER" id="PTHR30250:SF26">
    <property type="entry name" value="PSMA PROTEIN"/>
    <property type="match status" value="1"/>
</dbReference>
<feature type="transmembrane region" description="Helical" evidence="6">
    <location>
        <begin position="12"/>
        <end position="30"/>
    </location>
</feature>
<organism evidence="7 8">
    <name type="scientific">Xenorhabdus littoralis</name>
    <dbReference type="NCBI Taxonomy" id="2582835"/>
    <lineage>
        <taxon>Bacteria</taxon>
        <taxon>Pseudomonadati</taxon>
        <taxon>Pseudomonadota</taxon>
        <taxon>Gammaproteobacteria</taxon>
        <taxon>Enterobacterales</taxon>
        <taxon>Morganellaceae</taxon>
        <taxon>Xenorhabdus</taxon>
    </lineage>
</organism>
<evidence type="ECO:0000313" key="7">
    <source>
        <dbReference type="EMBL" id="MDX7998858.1"/>
    </source>
</evidence>
<accession>A0ABU4SJR3</accession>
<keyword evidence="8" id="KW-1185">Reference proteome</keyword>
<feature type="transmembrane region" description="Helical" evidence="6">
    <location>
        <begin position="263"/>
        <end position="289"/>
    </location>
</feature>
<evidence type="ECO:0000256" key="3">
    <source>
        <dbReference type="ARBA" id="ARBA00022692"/>
    </source>
</evidence>
<feature type="transmembrane region" description="Helical" evidence="6">
    <location>
        <begin position="377"/>
        <end position="395"/>
    </location>
</feature>
<evidence type="ECO:0000256" key="6">
    <source>
        <dbReference type="SAM" id="Phobius"/>
    </source>
</evidence>
<comment type="caution">
    <text evidence="7">The sequence shown here is derived from an EMBL/GenBank/DDBJ whole genome shotgun (WGS) entry which is preliminary data.</text>
</comment>
<keyword evidence="2" id="KW-1003">Cell membrane</keyword>
<dbReference type="Pfam" id="PF01943">
    <property type="entry name" value="Polysacc_synt"/>
    <property type="match status" value="1"/>
</dbReference>
<reference evidence="8" key="1">
    <citation type="journal article" date="2024" name="Toxins">
        <title>Genome Sequence Analysis of Native Xenorhabdus Strains Isolated from Entomopathogenic Nematodes in Argentina.</title>
        <authorList>
            <person name="Palma L."/>
            <person name="Frizzo L."/>
            <person name="Kaiser S."/>
            <person name="Berry C."/>
            <person name="Caballero P."/>
            <person name="Bode H.B."/>
            <person name="Del Valle E.E."/>
        </authorList>
    </citation>
    <scope>NUCLEOTIDE SEQUENCE [LARGE SCALE GENOMIC DNA]</scope>
    <source>
        <strain evidence="8">Reich</strain>
    </source>
</reference>
<protein>
    <submittedName>
        <fullName evidence="7">Polysaccharide biosynthesis protein</fullName>
    </submittedName>
</protein>
<evidence type="ECO:0000256" key="2">
    <source>
        <dbReference type="ARBA" id="ARBA00022475"/>
    </source>
</evidence>
<keyword evidence="5 6" id="KW-0472">Membrane</keyword>
<feature type="transmembrane region" description="Helical" evidence="6">
    <location>
        <begin position="80"/>
        <end position="101"/>
    </location>
</feature>
<dbReference type="Proteomes" id="UP001271640">
    <property type="component" value="Unassembled WGS sequence"/>
</dbReference>
<feature type="transmembrane region" description="Helical" evidence="6">
    <location>
        <begin position="442"/>
        <end position="458"/>
    </location>
</feature>
<dbReference type="InterPro" id="IPR050833">
    <property type="entry name" value="Poly_Biosynth_Transport"/>
</dbReference>
<keyword evidence="4 6" id="KW-1133">Transmembrane helix</keyword>
<feature type="transmembrane region" description="Helical" evidence="6">
    <location>
        <begin position="36"/>
        <end position="60"/>
    </location>
</feature>
<feature type="transmembrane region" description="Helical" evidence="6">
    <location>
        <begin position="181"/>
        <end position="206"/>
    </location>
</feature>
<dbReference type="RefSeq" id="WP_319925595.1">
    <property type="nucleotide sequence ID" value="NZ_VCDP01000022.1"/>
</dbReference>
<feature type="transmembrane region" description="Helical" evidence="6">
    <location>
        <begin position="310"/>
        <end position="331"/>
    </location>
</feature>
<name>A0ABU4SJR3_9GAMM</name>
<evidence type="ECO:0000256" key="1">
    <source>
        <dbReference type="ARBA" id="ARBA00004651"/>
    </source>
</evidence>
<evidence type="ECO:0000256" key="4">
    <source>
        <dbReference type="ARBA" id="ARBA00022989"/>
    </source>
</evidence>